<keyword evidence="1" id="KW-0449">Lipoprotein</keyword>
<name>S6A4S7_9SPIR</name>
<dbReference type="HOGENOM" id="CLU_492532_0_0_12"/>
<dbReference type="OrthoDB" id="353976at2"/>
<dbReference type="GeneID" id="301090719"/>
<proteinExistence type="predicted"/>
<accession>S6A4S7</accession>
<dbReference type="SUPFAM" id="SSF48452">
    <property type="entry name" value="TPR-like"/>
    <property type="match status" value="1"/>
</dbReference>
<dbReference type="KEGG" id="tped:TPE_2257"/>
<dbReference type="Proteomes" id="UP000015620">
    <property type="component" value="Chromosome"/>
</dbReference>
<protein>
    <submittedName>
        <fullName evidence="1">Lipoprotein</fullName>
    </submittedName>
</protein>
<organism evidence="1 2">
    <name type="scientific">Treponema pedis str. T A4</name>
    <dbReference type="NCBI Taxonomy" id="1291379"/>
    <lineage>
        <taxon>Bacteria</taxon>
        <taxon>Pseudomonadati</taxon>
        <taxon>Spirochaetota</taxon>
        <taxon>Spirochaetia</taxon>
        <taxon>Spirochaetales</taxon>
        <taxon>Treponemataceae</taxon>
        <taxon>Treponema</taxon>
    </lineage>
</organism>
<dbReference type="EMBL" id="CP004120">
    <property type="protein sequence ID" value="AGT44731.1"/>
    <property type="molecule type" value="Genomic_DNA"/>
</dbReference>
<gene>
    <name evidence="1" type="ORF">TPE_2257</name>
</gene>
<dbReference type="STRING" id="1291379.TPE_2257"/>
<sequence length="554" mass="62399">MKPDKKISLALSIVFLFSFFLSCSGKTKEEIFAEKLNTVDSYIIQGNYSKALKNLKSLQKKAVNSKNYLSIVKRQLKLNAVFDAVITLEKGLKAFPASPELAAVLISVLIDSGKPAEAVLYFQHIENSAYASLGAEAAIISGMEQDLNKGLLKAAFDVTDEQVFLKNEALQLASKGRLKEAASLRSLINEETAPEDPYFWSCLSYDLGRFEPVFNDLYFSLVYADKDGGFGKNADFARRHLMLAADASFGQEDTERSRSFWQAAADRGAGGMPIIFYNLALTAPDEGERADLLLECIEQYSDYYPVIARYTREYIALREAASKDDIASYLEERGFYSMQMEKTYFTSPKMKYSPQTLLMRAMEKPDFDLKFVIENFRYGLFKDRSENSLRRGTGDMWKIVEKYGSSPVIREYAKWYFSNLRDFDACFSVAEIGKRTEDSFYKGLSFAVSGDFENALSEFAAAALNPENAYAATANTAYIQYLQGKPETAIETFSLAASMTQDKKKQSRLHYEAALILAERKAFNRAISVLGYSLELNPQNYQAEVLLKRLKQAQ</sequence>
<dbReference type="AlphaFoldDB" id="S6A4S7"/>
<keyword evidence="2" id="KW-1185">Reference proteome</keyword>
<dbReference type="PATRIC" id="fig|1291379.3.peg.2229"/>
<dbReference type="Gene3D" id="1.25.40.10">
    <property type="entry name" value="Tetratricopeptide repeat domain"/>
    <property type="match status" value="1"/>
</dbReference>
<dbReference type="InterPro" id="IPR011990">
    <property type="entry name" value="TPR-like_helical_dom_sf"/>
</dbReference>
<evidence type="ECO:0000313" key="2">
    <source>
        <dbReference type="Proteomes" id="UP000015620"/>
    </source>
</evidence>
<reference evidence="1 2" key="1">
    <citation type="journal article" date="2013" name="PLoS ONE">
        <title>Genome-Wide Relatedness of Treponema pedis, from Gingiva and Necrotic Skin Lesions of Pigs, with the Human Oral Pathogen Treponema denticola.</title>
        <authorList>
            <person name="Svartstrom O."/>
            <person name="Mushtaq M."/>
            <person name="Pringle M."/>
            <person name="Segerman B."/>
        </authorList>
    </citation>
    <scope>NUCLEOTIDE SEQUENCE [LARGE SCALE GENOMIC DNA]</scope>
    <source>
        <strain evidence="1">T A4</strain>
    </source>
</reference>
<dbReference type="PROSITE" id="PS51257">
    <property type="entry name" value="PROKAR_LIPOPROTEIN"/>
    <property type="match status" value="1"/>
</dbReference>
<dbReference type="RefSeq" id="WP_020966027.1">
    <property type="nucleotide sequence ID" value="NC_022097.1"/>
</dbReference>
<evidence type="ECO:0000313" key="1">
    <source>
        <dbReference type="EMBL" id="AGT44731.1"/>
    </source>
</evidence>